<evidence type="ECO:0000313" key="3">
    <source>
        <dbReference type="Proteomes" id="UP001396898"/>
    </source>
</evidence>
<feature type="chain" id="PRO_5046539340" description="Chitin-binding type-2 domain-containing protein" evidence="1">
    <location>
        <begin position="25"/>
        <end position="333"/>
    </location>
</feature>
<evidence type="ECO:0000313" key="2">
    <source>
        <dbReference type="EMBL" id="KAK7995829.1"/>
    </source>
</evidence>
<comment type="caution">
    <text evidence="2">The sequence shown here is derived from an EMBL/GenBank/DDBJ whole genome shotgun (WGS) entry which is preliminary data.</text>
</comment>
<evidence type="ECO:0008006" key="4">
    <source>
        <dbReference type="Google" id="ProtNLM"/>
    </source>
</evidence>
<reference evidence="2 3" key="1">
    <citation type="submission" date="2023-01" db="EMBL/GenBank/DDBJ databases">
        <title>Analysis of 21 Apiospora genomes using comparative genomics revels a genus with tremendous synthesis potential of carbohydrate active enzymes and secondary metabolites.</title>
        <authorList>
            <person name="Sorensen T."/>
        </authorList>
    </citation>
    <scope>NUCLEOTIDE SEQUENCE [LARGE SCALE GENOMIC DNA]</scope>
    <source>
        <strain evidence="2 3">CBS 20057</strain>
    </source>
</reference>
<keyword evidence="1" id="KW-0732">Signal</keyword>
<protein>
    <recommendedName>
        <fullName evidence="4">Chitin-binding type-2 domain-containing protein</fullName>
    </recommendedName>
</protein>
<dbReference type="Proteomes" id="UP001396898">
    <property type="component" value="Unassembled WGS sequence"/>
</dbReference>
<name>A0ABR1R184_9PEZI</name>
<sequence length="333" mass="35842">MHFSAVVTLFAGLFASAALGCTYGDTRCNGNTIQSCIGEDWIDEETCSFPEECTMESGHAECEVGGRNERILARANVGDECYGDGVYTCSEDDMNVLICERGVWWNVDGCMGTDRCIMAGQTANCGTPGKPNPRMFARTTVGDDCSDDGAYDCTDNKMSVLQCQEGKWYNVDNCVAPDMCIVEDQSGYCGLPDKPDQHNIALGVGDDCPADDDGLYECAEGGMSVLQCQGGKWVDVEDCTSPDKCLIDGEGGYCGLPGRSDPRNLARGTLSNCPSDQNATFCSPDLMEVYYYCGKDVVDIAYCTAPQQCILNHPGGYCGIPSRLHARSFARGT</sequence>
<keyword evidence="3" id="KW-1185">Reference proteome</keyword>
<feature type="signal peptide" evidence="1">
    <location>
        <begin position="1"/>
        <end position="24"/>
    </location>
</feature>
<dbReference type="EMBL" id="JAQQWI010000022">
    <property type="protein sequence ID" value="KAK7995829.1"/>
    <property type="molecule type" value="Genomic_DNA"/>
</dbReference>
<accession>A0ABR1R184</accession>
<evidence type="ECO:0000256" key="1">
    <source>
        <dbReference type="SAM" id="SignalP"/>
    </source>
</evidence>
<organism evidence="2 3">
    <name type="scientific">Apiospora marii</name>
    <dbReference type="NCBI Taxonomy" id="335849"/>
    <lineage>
        <taxon>Eukaryota</taxon>
        <taxon>Fungi</taxon>
        <taxon>Dikarya</taxon>
        <taxon>Ascomycota</taxon>
        <taxon>Pezizomycotina</taxon>
        <taxon>Sordariomycetes</taxon>
        <taxon>Xylariomycetidae</taxon>
        <taxon>Amphisphaeriales</taxon>
        <taxon>Apiosporaceae</taxon>
        <taxon>Apiospora</taxon>
    </lineage>
</organism>
<proteinExistence type="predicted"/>
<gene>
    <name evidence="2" type="ORF">PG991_015296</name>
</gene>